<keyword evidence="2" id="KW-1185">Reference proteome</keyword>
<dbReference type="EMBL" id="JAOYFB010000005">
    <property type="protein sequence ID" value="KAK4016470.1"/>
    <property type="molecule type" value="Genomic_DNA"/>
</dbReference>
<evidence type="ECO:0000313" key="2">
    <source>
        <dbReference type="Proteomes" id="UP001234178"/>
    </source>
</evidence>
<protein>
    <submittedName>
        <fullName evidence="1">Uncharacterized protein</fullName>
    </submittedName>
</protein>
<accession>A0ABQ9ZU79</accession>
<reference evidence="1 2" key="1">
    <citation type="journal article" date="2023" name="Nucleic Acids Res.">
        <title>The hologenome of Daphnia magna reveals possible DNA methylation and microbiome-mediated evolution of the host genome.</title>
        <authorList>
            <person name="Chaturvedi A."/>
            <person name="Li X."/>
            <person name="Dhandapani V."/>
            <person name="Marshall H."/>
            <person name="Kissane S."/>
            <person name="Cuenca-Cambronero M."/>
            <person name="Asole G."/>
            <person name="Calvet F."/>
            <person name="Ruiz-Romero M."/>
            <person name="Marangio P."/>
            <person name="Guigo R."/>
            <person name="Rago D."/>
            <person name="Mirbahai L."/>
            <person name="Eastwood N."/>
            <person name="Colbourne J.K."/>
            <person name="Zhou J."/>
            <person name="Mallon E."/>
            <person name="Orsini L."/>
        </authorList>
    </citation>
    <scope>NUCLEOTIDE SEQUENCE [LARGE SCALE GENOMIC DNA]</scope>
    <source>
        <strain evidence="1">LRV0_1</strain>
    </source>
</reference>
<comment type="caution">
    <text evidence="1">The sequence shown here is derived from an EMBL/GenBank/DDBJ whole genome shotgun (WGS) entry which is preliminary data.</text>
</comment>
<proteinExistence type="predicted"/>
<sequence length="85" mass="9840">MYYRWSPASGPVASVHFKRTLKIQRNWFRKNRTAARPTTFVSVTRDDITVTFPANFLTAMLLAMEFSAHEKEGVFIVVFPCKLQL</sequence>
<organism evidence="1 2">
    <name type="scientific">Daphnia magna</name>
    <dbReference type="NCBI Taxonomy" id="35525"/>
    <lineage>
        <taxon>Eukaryota</taxon>
        <taxon>Metazoa</taxon>
        <taxon>Ecdysozoa</taxon>
        <taxon>Arthropoda</taxon>
        <taxon>Crustacea</taxon>
        <taxon>Branchiopoda</taxon>
        <taxon>Diplostraca</taxon>
        <taxon>Cladocera</taxon>
        <taxon>Anomopoda</taxon>
        <taxon>Daphniidae</taxon>
        <taxon>Daphnia</taxon>
    </lineage>
</organism>
<name>A0ABQ9ZU79_9CRUS</name>
<gene>
    <name evidence="1" type="ORF">OUZ56_031428</name>
</gene>
<evidence type="ECO:0000313" key="1">
    <source>
        <dbReference type="EMBL" id="KAK4016470.1"/>
    </source>
</evidence>
<dbReference type="Proteomes" id="UP001234178">
    <property type="component" value="Unassembled WGS sequence"/>
</dbReference>